<organism evidence="3">
    <name type="scientific">Hydatigena taeniaeformis</name>
    <name type="common">Feline tapeworm</name>
    <name type="synonym">Taenia taeniaeformis</name>
    <dbReference type="NCBI Taxonomy" id="6205"/>
    <lineage>
        <taxon>Eukaryota</taxon>
        <taxon>Metazoa</taxon>
        <taxon>Spiralia</taxon>
        <taxon>Lophotrochozoa</taxon>
        <taxon>Platyhelminthes</taxon>
        <taxon>Cestoda</taxon>
        <taxon>Eucestoda</taxon>
        <taxon>Cyclophyllidea</taxon>
        <taxon>Taeniidae</taxon>
        <taxon>Hydatigera</taxon>
    </lineage>
</organism>
<dbReference type="EMBL" id="UYWX01005225">
    <property type="protein sequence ID" value="VDM25571.1"/>
    <property type="molecule type" value="Genomic_DNA"/>
</dbReference>
<evidence type="ECO:0000313" key="1">
    <source>
        <dbReference type="EMBL" id="VDM25571.1"/>
    </source>
</evidence>
<protein>
    <submittedName>
        <fullName evidence="3">DDHD domain-containing protein</fullName>
    </submittedName>
</protein>
<proteinExistence type="predicted"/>
<accession>A0A0R3WVH2</accession>
<name>A0A0R3WVH2_HYDTA</name>
<evidence type="ECO:0000313" key="3">
    <source>
        <dbReference type="WBParaSite" id="TTAC_0000476201-mRNA-1"/>
    </source>
</evidence>
<dbReference type="WBParaSite" id="TTAC_0000476201-mRNA-1">
    <property type="protein sequence ID" value="TTAC_0000476201-mRNA-1"/>
    <property type="gene ID" value="TTAC_0000476201"/>
</dbReference>
<reference evidence="1 2" key="2">
    <citation type="submission" date="2018-11" db="EMBL/GenBank/DDBJ databases">
        <authorList>
            <consortium name="Pathogen Informatics"/>
        </authorList>
    </citation>
    <scope>NUCLEOTIDE SEQUENCE [LARGE SCALE GENOMIC DNA]</scope>
</reference>
<dbReference type="GO" id="GO:0004620">
    <property type="term" value="F:phospholipase activity"/>
    <property type="evidence" value="ECO:0007669"/>
    <property type="project" value="TreeGrafter"/>
</dbReference>
<dbReference type="InterPro" id="IPR058055">
    <property type="entry name" value="PA-PLA1"/>
</dbReference>
<evidence type="ECO:0000313" key="2">
    <source>
        <dbReference type="Proteomes" id="UP000274429"/>
    </source>
</evidence>
<dbReference type="PANTHER" id="PTHR23509">
    <property type="entry name" value="PA-PL1 PHOSPHOLIPASE FAMILY"/>
    <property type="match status" value="1"/>
</dbReference>
<dbReference type="GO" id="GO:0005737">
    <property type="term" value="C:cytoplasm"/>
    <property type="evidence" value="ECO:0007669"/>
    <property type="project" value="TreeGrafter"/>
</dbReference>
<gene>
    <name evidence="1" type="ORF">TTAC_LOCUS4747</name>
</gene>
<dbReference type="PANTHER" id="PTHR23509:SF10">
    <property type="entry name" value="LD21067P"/>
    <property type="match status" value="1"/>
</dbReference>
<dbReference type="AlphaFoldDB" id="A0A0R3WVH2"/>
<sequence length="136" mass="15336">MLQYRGGGGKSSANFAECAYLHRGLREDLAAQLPRGDDRPINHVVFVIHGIGPIYNMRCEGLISCVNDMRRTATNLLSTHFKDVPEKGRVEFLPVRWHAALHSESTGINNRLKRVTLRSIPKMRSYTNGTLTDILF</sequence>
<dbReference type="STRING" id="6205.A0A0R3WVH2"/>
<dbReference type="Proteomes" id="UP000274429">
    <property type="component" value="Unassembled WGS sequence"/>
</dbReference>
<reference evidence="3" key="1">
    <citation type="submission" date="2017-02" db="UniProtKB">
        <authorList>
            <consortium name="WormBaseParasite"/>
        </authorList>
    </citation>
    <scope>IDENTIFICATION</scope>
</reference>
<keyword evidence="2" id="KW-1185">Reference proteome</keyword>
<dbReference type="OrthoDB" id="6258985at2759"/>